<keyword evidence="2" id="KW-1185">Reference proteome</keyword>
<name>A0A8R1EQ99_CAEJA</name>
<organism evidence="1 2">
    <name type="scientific">Caenorhabditis japonica</name>
    <dbReference type="NCBI Taxonomy" id="281687"/>
    <lineage>
        <taxon>Eukaryota</taxon>
        <taxon>Metazoa</taxon>
        <taxon>Ecdysozoa</taxon>
        <taxon>Nematoda</taxon>
        <taxon>Chromadorea</taxon>
        <taxon>Rhabditida</taxon>
        <taxon>Rhabditina</taxon>
        <taxon>Rhabditomorpha</taxon>
        <taxon>Rhabditoidea</taxon>
        <taxon>Rhabditidae</taxon>
        <taxon>Peloderinae</taxon>
        <taxon>Caenorhabditis</taxon>
    </lineage>
</organism>
<reference evidence="2" key="1">
    <citation type="submission" date="2010-08" db="EMBL/GenBank/DDBJ databases">
        <authorList>
            <consortium name="Caenorhabditis japonica Sequencing Consortium"/>
            <person name="Wilson R.K."/>
        </authorList>
    </citation>
    <scope>NUCLEOTIDE SEQUENCE [LARGE SCALE GENOMIC DNA]</scope>
    <source>
        <strain evidence="2">DF5081</strain>
    </source>
</reference>
<sequence>MKNIFLSVYLPIACPSVIFDLAIYAPVLPSDAYVYPPYQYVLISCDMTSFTNPVPEQFERTSCPNC</sequence>
<evidence type="ECO:0000313" key="2">
    <source>
        <dbReference type="Proteomes" id="UP000005237"/>
    </source>
</evidence>
<dbReference type="AlphaFoldDB" id="A0A8R1EQ99"/>
<protein>
    <submittedName>
        <fullName evidence="1">Uncharacterized protein</fullName>
    </submittedName>
</protein>
<proteinExistence type="predicted"/>
<reference evidence="1" key="2">
    <citation type="submission" date="2022-06" db="UniProtKB">
        <authorList>
            <consortium name="EnsemblMetazoa"/>
        </authorList>
    </citation>
    <scope>IDENTIFICATION</scope>
    <source>
        <strain evidence="1">DF5081</strain>
    </source>
</reference>
<dbReference type="EnsemblMetazoa" id="CJA38250.1">
    <property type="protein sequence ID" value="CJA38250.1"/>
    <property type="gene ID" value="WBGene00214097"/>
</dbReference>
<accession>A0A8R1EQ99</accession>
<dbReference type="Proteomes" id="UP000005237">
    <property type="component" value="Unassembled WGS sequence"/>
</dbReference>
<evidence type="ECO:0000313" key="1">
    <source>
        <dbReference type="EnsemblMetazoa" id="CJA38250.1"/>
    </source>
</evidence>